<dbReference type="SUPFAM" id="SSF50978">
    <property type="entry name" value="WD40 repeat-like"/>
    <property type="match status" value="1"/>
</dbReference>
<evidence type="ECO:0000259" key="2">
    <source>
        <dbReference type="Pfam" id="PF23411"/>
    </source>
</evidence>
<sequence>MPDRMTDTEREIDNDQNMPRQFNDSIVDTTLDYDTTMDSTDNSSDEDHDVSASVDTIERKSVTKKKTNKDLQNEVQQDSKQPELNSSSNVQPDVSTVLNDASDASDSDSDDSLEDEDEEDDEEPPKLKYSRLSKLPKGFFNRDEVSCSYFHENVFIFATHTGFILLTKPDFTVIRRLSLRQGRQTPSILALHCDGEYFIAGANNGLVLVGSVDDEKDFITYDFKRPIHAVALDRHYKTTKAFISGGL</sequence>
<dbReference type="Pfam" id="PF23411">
    <property type="entry name" value="Beta-prop_Vps41"/>
    <property type="match status" value="1"/>
</dbReference>
<gene>
    <name evidence="3" type="ORF">Amon01_000066800</name>
</gene>
<dbReference type="AlphaFoldDB" id="A0A9W7DDU3"/>
<dbReference type="InterPro" id="IPR057780">
    <property type="entry name" value="Beta-prop_Vps41"/>
</dbReference>
<protein>
    <submittedName>
        <fullName evidence="3">Unnamed protein product</fullName>
    </submittedName>
</protein>
<organism evidence="3 4">
    <name type="scientific">Ambrosiozyma monospora</name>
    <name type="common">Yeast</name>
    <name type="synonym">Endomycopsis monosporus</name>
    <dbReference type="NCBI Taxonomy" id="43982"/>
    <lineage>
        <taxon>Eukaryota</taxon>
        <taxon>Fungi</taxon>
        <taxon>Dikarya</taxon>
        <taxon>Ascomycota</taxon>
        <taxon>Saccharomycotina</taxon>
        <taxon>Pichiomycetes</taxon>
        <taxon>Pichiales</taxon>
        <taxon>Pichiaceae</taxon>
        <taxon>Ambrosiozyma</taxon>
    </lineage>
</organism>
<proteinExistence type="predicted"/>
<feature type="domain" description="Vps41 beta-propeller" evidence="2">
    <location>
        <begin position="127"/>
        <end position="246"/>
    </location>
</feature>
<comment type="caution">
    <text evidence="3">The sequence shown here is derived from an EMBL/GenBank/DDBJ whole genome shotgun (WGS) entry which is preliminary data.</text>
</comment>
<reference evidence="3" key="1">
    <citation type="submission" date="2023-04" db="EMBL/GenBank/DDBJ databases">
        <title>Ambrosiozyma monospora NBRC 1965.</title>
        <authorList>
            <person name="Ichikawa N."/>
            <person name="Sato H."/>
            <person name="Tonouchi N."/>
        </authorList>
    </citation>
    <scope>NUCLEOTIDE SEQUENCE</scope>
    <source>
        <strain evidence="3">NBRC 1965</strain>
    </source>
</reference>
<feature type="compositionally biased region" description="Basic and acidic residues" evidence="1">
    <location>
        <begin position="1"/>
        <end position="13"/>
    </location>
</feature>
<evidence type="ECO:0000256" key="1">
    <source>
        <dbReference type="SAM" id="MobiDB-lite"/>
    </source>
</evidence>
<dbReference type="EMBL" id="BSXU01000183">
    <property type="protein sequence ID" value="GMG19702.1"/>
    <property type="molecule type" value="Genomic_DNA"/>
</dbReference>
<dbReference type="OrthoDB" id="244107at2759"/>
<feature type="compositionally biased region" description="Polar residues" evidence="1">
    <location>
        <begin position="15"/>
        <end position="28"/>
    </location>
</feature>
<feature type="region of interest" description="Disordered" evidence="1">
    <location>
        <begin position="1"/>
        <end position="128"/>
    </location>
</feature>
<dbReference type="InterPro" id="IPR036322">
    <property type="entry name" value="WD40_repeat_dom_sf"/>
</dbReference>
<evidence type="ECO:0000313" key="4">
    <source>
        <dbReference type="Proteomes" id="UP001165063"/>
    </source>
</evidence>
<feature type="compositionally biased region" description="Low complexity" evidence="1">
    <location>
        <begin position="32"/>
        <end position="42"/>
    </location>
</feature>
<accession>A0A9W7DDU3</accession>
<feature type="compositionally biased region" description="Polar residues" evidence="1">
    <location>
        <begin position="73"/>
        <end position="99"/>
    </location>
</feature>
<dbReference type="Proteomes" id="UP001165063">
    <property type="component" value="Unassembled WGS sequence"/>
</dbReference>
<keyword evidence="4" id="KW-1185">Reference proteome</keyword>
<feature type="compositionally biased region" description="Acidic residues" evidence="1">
    <location>
        <begin position="103"/>
        <end position="123"/>
    </location>
</feature>
<evidence type="ECO:0000313" key="3">
    <source>
        <dbReference type="EMBL" id="GMG19702.1"/>
    </source>
</evidence>
<name>A0A9W7DDU3_AMBMO</name>